<protein>
    <submittedName>
        <fullName evidence="1">Uncharacterized protein</fullName>
    </submittedName>
</protein>
<organism evidence="1 2">
    <name type="scientific">Aeromicrobium erythreum</name>
    <dbReference type="NCBI Taxonomy" id="2041"/>
    <lineage>
        <taxon>Bacteria</taxon>
        <taxon>Bacillati</taxon>
        <taxon>Actinomycetota</taxon>
        <taxon>Actinomycetes</taxon>
        <taxon>Propionibacteriales</taxon>
        <taxon>Nocardioidaceae</taxon>
        <taxon>Aeromicrobium</taxon>
    </lineage>
</organism>
<dbReference type="KEGG" id="aer:AERYTH_11470"/>
<name>A0A0U3T3C1_9ACTN</name>
<dbReference type="EMBL" id="CP011502">
    <property type="protein sequence ID" value="ALX05274.1"/>
    <property type="molecule type" value="Genomic_DNA"/>
</dbReference>
<proteinExistence type="predicted"/>
<evidence type="ECO:0000313" key="2">
    <source>
        <dbReference type="Proteomes" id="UP000067689"/>
    </source>
</evidence>
<dbReference type="AlphaFoldDB" id="A0A0U3T3C1"/>
<dbReference type="PATRIC" id="fig|2041.4.peg.2393"/>
<dbReference type="STRING" id="2041.AERYTH_11470"/>
<evidence type="ECO:0000313" key="1">
    <source>
        <dbReference type="EMBL" id="ALX05274.1"/>
    </source>
</evidence>
<reference evidence="1 2" key="1">
    <citation type="journal article" date="1991" name="Int. J. Syst. Bacteriol.">
        <title>Description of the erythromycin-producing bacterium Arthrobacter sp. strain NRRL B-3381 as Aeromicrobium erythreum gen. nov., sp. nov.</title>
        <authorList>
            <person name="Miller E.S."/>
            <person name="Woese C.R."/>
            <person name="Brenner S."/>
        </authorList>
    </citation>
    <scope>NUCLEOTIDE SEQUENCE [LARGE SCALE GENOMIC DNA]</scope>
    <source>
        <strain evidence="1 2">AR18</strain>
    </source>
</reference>
<gene>
    <name evidence="1" type="ORF">AERYTH_11470</name>
</gene>
<accession>A0A0U3T3C1</accession>
<sequence length="97" mass="10162">MALLAFTLLAVAACGSGVRPSVDDVADAIRDGRISSIEAENADCSARVFVESDLSDTALLGLVDRADRPVTTQDDRDALVAVEERLIAECDLQQAAG</sequence>
<dbReference type="Proteomes" id="UP000067689">
    <property type="component" value="Chromosome"/>
</dbReference>
<keyword evidence="2" id="KW-1185">Reference proteome</keyword>